<protein>
    <submittedName>
        <fullName evidence="2">DgyrCDS13660</fullName>
    </submittedName>
</protein>
<comment type="caution">
    <text evidence="2">The sequence shown here is derived from an EMBL/GenBank/DDBJ whole genome shotgun (WGS) entry which is preliminary data.</text>
</comment>
<evidence type="ECO:0000256" key="1">
    <source>
        <dbReference type="SAM" id="MobiDB-lite"/>
    </source>
</evidence>
<dbReference type="InterPro" id="IPR005312">
    <property type="entry name" value="DUF1759"/>
</dbReference>
<dbReference type="Proteomes" id="UP000549394">
    <property type="component" value="Unassembled WGS sequence"/>
</dbReference>
<gene>
    <name evidence="2" type="ORF">DGYR_LOCUS12818</name>
</gene>
<proteinExistence type="predicted"/>
<feature type="region of interest" description="Disordered" evidence="1">
    <location>
        <begin position="886"/>
        <end position="912"/>
    </location>
</feature>
<dbReference type="EMBL" id="CAJFCJ010000026">
    <property type="protein sequence ID" value="CAD5125442.1"/>
    <property type="molecule type" value="Genomic_DNA"/>
</dbReference>
<reference evidence="2 3" key="1">
    <citation type="submission" date="2020-08" db="EMBL/GenBank/DDBJ databases">
        <authorList>
            <person name="Hejnol A."/>
        </authorList>
    </citation>
    <scope>NUCLEOTIDE SEQUENCE [LARGE SCALE GENOMIC DNA]</scope>
</reference>
<accession>A0A7I8WBC0</accession>
<dbReference type="Pfam" id="PF03564">
    <property type="entry name" value="DUF1759"/>
    <property type="match status" value="1"/>
</dbReference>
<evidence type="ECO:0000313" key="2">
    <source>
        <dbReference type="EMBL" id="CAD5125442.1"/>
    </source>
</evidence>
<feature type="region of interest" description="Disordered" evidence="1">
    <location>
        <begin position="608"/>
        <end position="628"/>
    </location>
</feature>
<feature type="compositionally biased region" description="Polar residues" evidence="1">
    <location>
        <begin position="1"/>
        <end position="12"/>
    </location>
</feature>
<sequence length="1313" mass="142254">MNNQQGKNNHSTTKYDDGNMPKNPKVYKRKNMECFHISAFKYDTFFYINIRLFFTSTEAPEMNNKDMNIDMDSSMAENFPFGYDIDTIVGTSTDNGIHNYSDMVNSVSTTISNVYGPVPTFCFQTSDDSNSNVSNAVETVSSISDSNTSMNITVGNGVYAPVGIDSETDHNATSTSTDAVNATYSYYSHPDLGAHADINSALSTNNDINNTNNNITVSNNSIFCPGSGVDTVGASIPGYYAHSTVGYTYGVTTNSIRHTGSNHSIPNYYFRPNLGSPIAENVDINAALDSLSNTPSGNRITTSSVYGYYLPPNVRSTSAVNIGSVNAALGTNVIISSRAFTSSTPNFSLYPNIDSASTVNTGINAALGTNATAGNRIAHSSVPGFGFRPNVCFASRVNFGNTTVSGAGSSMATSYRGAASSVSAFGLRSNVGSSSTMSANINAALGTFPNYTSHSSGSEISAGLNAALGTIPNYTFRSSGAGTNDGTVAAPRTAPGFIPHFNESGINAALGNCTSVASTSISTFDSSVPAFSSDPIVIPRSNESGVNAGVNAAPGNCKRVASMSISTSDGYIPVFSSGPTVIPRSYESGVNATLDTCTSIVSTSISATDGSEPVFSSRPSASPCFGSNADVTSPASTNSDLTISDIYNIIESLSELRSEPNASTDPSVNAGTDLPIDIAADFDINNITGSIPEFCPPTSDSSCPGVNTVVDSSADTTNDSNSISDIIDSISDFCPNPTVSTVSVADICGTSTFTTTNNTVNTVTNVTQSLSSPSTTSIVDLTTSEVGSPVVTKFDAEVDLDCDPCSDTENATETDAIANLNASDILEELENFLAASHCTFSNYLVTKQECYISNITTKTIIQSNSVATVDSDRGNREEDENEIMNLMGNNDDYDDDNGNTSNNDTSNNNGDEQARVQNDVIQSTGGNDTNAIIQRLNAIEKRFIESEQRNFTPIDHSTNGGGSLYKFQQNLTKLVDIQKQALEENRSSLLKINTSQRVLFETLNQQGSVLQTLAKKSDRDDEFFTKLYQQLDKLFSVKKRQMQDDENNLGSTQEKRRKIEYTRANSNDTGNVGHEHSADESNSLMASSQSDDSDDDYYFETSRFRNATKQNPTILRPDSEKEQMSEEQFKRFTSHRYYRYSGEVDKFPKFLRRHYKIVNRFALTENIKYQLLTSQISRNVAHCLGLLNNSVVYSYVELMDKLIKEYGTNTTIESRCLAKLSSLRRIVNSDPTTFAELYDAQNYVRKLYTENMNKAESHLKIYMEYIVDNKLAPDVKQLWNSALKKRLFDGKLSTFTTLFKFVGRRYRYLTENS</sequence>
<keyword evidence="3" id="KW-1185">Reference proteome</keyword>
<feature type="region of interest" description="Disordered" evidence="1">
    <location>
        <begin position="1"/>
        <end position="22"/>
    </location>
</feature>
<evidence type="ECO:0000313" key="3">
    <source>
        <dbReference type="Proteomes" id="UP000549394"/>
    </source>
</evidence>
<organism evidence="2 3">
    <name type="scientific">Dimorphilus gyrociliatus</name>
    <dbReference type="NCBI Taxonomy" id="2664684"/>
    <lineage>
        <taxon>Eukaryota</taxon>
        <taxon>Metazoa</taxon>
        <taxon>Spiralia</taxon>
        <taxon>Lophotrochozoa</taxon>
        <taxon>Annelida</taxon>
        <taxon>Polychaeta</taxon>
        <taxon>Polychaeta incertae sedis</taxon>
        <taxon>Dinophilidae</taxon>
        <taxon>Dimorphilus</taxon>
    </lineage>
</organism>
<feature type="compositionally biased region" description="Low complexity" evidence="1">
    <location>
        <begin position="898"/>
        <end position="911"/>
    </location>
</feature>
<name>A0A7I8WBC0_9ANNE</name>
<feature type="region of interest" description="Disordered" evidence="1">
    <location>
        <begin position="1042"/>
        <end position="1093"/>
    </location>
</feature>